<proteinExistence type="predicted"/>
<evidence type="ECO:0000313" key="2">
    <source>
        <dbReference type="Proteomes" id="UP001560573"/>
    </source>
</evidence>
<dbReference type="GO" id="GO:0016787">
    <property type="term" value="F:hydrolase activity"/>
    <property type="evidence" value="ECO:0007669"/>
    <property type="project" value="UniProtKB-KW"/>
</dbReference>
<gene>
    <name evidence="1" type="ORF">QTN47_12665</name>
</gene>
<evidence type="ECO:0000313" key="1">
    <source>
        <dbReference type="EMBL" id="MEX6688357.1"/>
    </source>
</evidence>
<organism evidence="1 2">
    <name type="scientific">Danxiaibacter flavus</name>
    <dbReference type="NCBI Taxonomy" id="3049108"/>
    <lineage>
        <taxon>Bacteria</taxon>
        <taxon>Pseudomonadati</taxon>
        <taxon>Bacteroidota</taxon>
        <taxon>Chitinophagia</taxon>
        <taxon>Chitinophagales</taxon>
        <taxon>Chitinophagaceae</taxon>
        <taxon>Danxiaibacter</taxon>
    </lineage>
</organism>
<dbReference type="RefSeq" id="WP_369329765.1">
    <property type="nucleotide sequence ID" value="NZ_JAULBC010000003.1"/>
</dbReference>
<dbReference type="Gene3D" id="3.40.50.1820">
    <property type="entry name" value="alpha/beta hydrolase"/>
    <property type="match status" value="1"/>
</dbReference>
<comment type="caution">
    <text evidence="1">The sequence shown here is derived from an EMBL/GenBank/DDBJ whole genome shotgun (WGS) entry which is preliminary data.</text>
</comment>
<dbReference type="Proteomes" id="UP001560573">
    <property type="component" value="Unassembled WGS sequence"/>
</dbReference>
<reference evidence="1 2" key="1">
    <citation type="submission" date="2023-07" db="EMBL/GenBank/DDBJ databases">
        <authorList>
            <person name="Lian W.-H."/>
        </authorList>
    </citation>
    <scope>NUCLEOTIDE SEQUENCE [LARGE SCALE GENOMIC DNA]</scope>
    <source>
        <strain evidence="1 2">SYSU DXS3180</strain>
    </source>
</reference>
<keyword evidence="1" id="KW-0378">Hydrolase</keyword>
<accession>A0ABV3ZEQ3</accession>
<name>A0ABV3ZEQ3_9BACT</name>
<dbReference type="InterPro" id="IPR029058">
    <property type="entry name" value="AB_hydrolase_fold"/>
</dbReference>
<protein>
    <submittedName>
        <fullName evidence="1">Alpha/beta hydrolase</fullName>
    </submittedName>
</protein>
<dbReference type="EMBL" id="JAULBC010000003">
    <property type="protein sequence ID" value="MEX6688357.1"/>
    <property type="molecule type" value="Genomic_DNA"/>
</dbReference>
<keyword evidence="2" id="KW-1185">Reference proteome</keyword>
<dbReference type="SUPFAM" id="SSF53474">
    <property type="entry name" value="alpha/beta-Hydrolases"/>
    <property type="match status" value="1"/>
</dbReference>
<sequence length="218" mass="23833">MQTSEVKINLLEGQFLFANLSIPDDSKGLVIFAHGSGSSRKSSRNRFVAGILEDNGFATLLTDLLTPAEDLLYKNRFNIALLSRRLVRITEWALQQIVLKALPVGYFGASTGAASALQAATVLPESISAIVSRGGRPDMARTLAGVKSPTLLIVGSLDMQVLELNQNVFRHLTCDKKLEVIKGASHLFEEPGTLHQVAHLAVDWFKKYLVMKSHYSGI</sequence>